<comment type="caution">
    <text evidence="2">The sequence shown here is derived from an EMBL/GenBank/DDBJ whole genome shotgun (WGS) entry which is preliminary data.</text>
</comment>
<sequence>MASKKDILLMKLEFYLPISSKLMNYMLVRYNNTSQTFGSLYDFLSEAERVVHPEMEAGCMAGSDQKIGWCRMYVSIIFVVLLMVCLIIGKLDAEGTSGSSASGEHNSLAGCVYSA</sequence>
<feature type="transmembrane region" description="Helical" evidence="1">
    <location>
        <begin position="70"/>
        <end position="89"/>
    </location>
</feature>
<protein>
    <submittedName>
        <fullName evidence="2">Uncharacterized protein</fullName>
    </submittedName>
</protein>
<keyword evidence="1" id="KW-1133">Transmembrane helix</keyword>
<proteinExistence type="predicted"/>
<dbReference type="AlphaFoldDB" id="A0A438BMX8"/>
<keyword evidence="1" id="KW-0472">Membrane</keyword>
<dbReference type="Proteomes" id="UP000288805">
    <property type="component" value="Unassembled WGS sequence"/>
</dbReference>
<dbReference type="EMBL" id="QGNW01002711">
    <property type="protein sequence ID" value="RVW12323.1"/>
    <property type="molecule type" value="Genomic_DNA"/>
</dbReference>
<keyword evidence="1" id="KW-0812">Transmembrane</keyword>
<accession>A0A438BMX8</accession>
<gene>
    <name evidence="2" type="ORF">CK203_113133</name>
</gene>
<evidence type="ECO:0000256" key="1">
    <source>
        <dbReference type="SAM" id="Phobius"/>
    </source>
</evidence>
<organism evidence="2 3">
    <name type="scientific">Vitis vinifera</name>
    <name type="common">Grape</name>
    <dbReference type="NCBI Taxonomy" id="29760"/>
    <lineage>
        <taxon>Eukaryota</taxon>
        <taxon>Viridiplantae</taxon>
        <taxon>Streptophyta</taxon>
        <taxon>Embryophyta</taxon>
        <taxon>Tracheophyta</taxon>
        <taxon>Spermatophyta</taxon>
        <taxon>Magnoliopsida</taxon>
        <taxon>eudicotyledons</taxon>
        <taxon>Gunneridae</taxon>
        <taxon>Pentapetalae</taxon>
        <taxon>rosids</taxon>
        <taxon>Vitales</taxon>
        <taxon>Vitaceae</taxon>
        <taxon>Viteae</taxon>
        <taxon>Vitis</taxon>
    </lineage>
</organism>
<evidence type="ECO:0000313" key="3">
    <source>
        <dbReference type="Proteomes" id="UP000288805"/>
    </source>
</evidence>
<reference evidence="2 3" key="1">
    <citation type="journal article" date="2018" name="PLoS Genet.">
        <title>Population sequencing reveals clonal diversity and ancestral inbreeding in the grapevine cultivar Chardonnay.</title>
        <authorList>
            <person name="Roach M.J."/>
            <person name="Johnson D.L."/>
            <person name="Bohlmann J."/>
            <person name="van Vuuren H.J."/>
            <person name="Jones S.J."/>
            <person name="Pretorius I.S."/>
            <person name="Schmidt S.A."/>
            <person name="Borneman A.R."/>
        </authorList>
    </citation>
    <scope>NUCLEOTIDE SEQUENCE [LARGE SCALE GENOMIC DNA]</scope>
    <source>
        <strain evidence="3">cv. Chardonnay</strain>
        <tissue evidence="2">Leaf</tissue>
    </source>
</reference>
<name>A0A438BMX8_VITVI</name>
<evidence type="ECO:0000313" key="2">
    <source>
        <dbReference type="EMBL" id="RVW12323.1"/>
    </source>
</evidence>